<dbReference type="HOGENOM" id="CLU_073638_0_0_1"/>
<dbReference type="Proteomes" id="UP000001194">
    <property type="component" value="Unassembled WGS sequence"/>
</dbReference>
<keyword evidence="3" id="KW-1185">Reference proteome</keyword>
<accession>B0D6V2</accession>
<dbReference type="InParanoid" id="B0D6V2"/>
<organism evidence="3">
    <name type="scientific">Laccaria bicolor (strain S238N-H82 / ATCC MYA-4686)</name>
    <name type="common">Bicoloured deceiver</name>
    <name type="synonym">Laccaria laccata var. bicolor</name>
    <dbReference type="NCBI Taxonomy" id="486041"/>
    <lineage>
        <taxon>Eukaryota</taxon>
        <taxon>Fungi</taxon>
        <taxon>Dikarya</taxon>
        <taxon>Basidiomycota</taxon>
        <taxon>Agaricomycotina</taxon>
        <taxon>Agaricomycetes</taxon>
        <taxon>Agaricomycetidae</taxon>
        <taxon>Agaricales</taxon>
        <taxon>Agaricineae</taxon>
        <taxon>Hydnangiaceae</taxon>
        <taxon>Laccaria</taxon>
    </lineage>
</organism>
<feature type="compositionally biased region" description="Basic and acidic residues" evidence="1">
    <location>
        <begin position="59"/>
        <end position="76"/>
    </location>
</feature>
<dbReference type="RefSeq" id="XP_001879637.1">
    <property type="nucleotide sequence ID" value="XM_001879602.1"/>
</dbReference>
<proteinExistence type="predicted"/>
<evidence type="ECO:0000313" key="2">
    <source>
        <dbReference type="EMBL" id="EDR09288.1"/>
    </source>
</evidence>
<dbReference type="GeneID" id="6075387"/>
<evidence type="ECO:0000313" key="3">
    <source>
        <dbReference type="Proteomes" id="UP000001194"/>
    </source>
</evidence>
<reference evidence="2 3" key="1">
    <citation type="journal article" date="2008" name="Nature">
        <title>The genome of Laccaria bicolor provides insights into mycorrhizal symbiosis.</title>
        <authorList>
            <person name="Martin F."/>
            <person name="Aerts A."/>
            <person name="Ahren D."/>
            <person name="Brun A."/>
            <person name="Danchin E.G.J."/>
            <person name="Duchaussoy F."/>
            <person name="Gibon J."/>
            <person name="Kohler A."/>
            <person name="Lindquist E."/>
            <person name="Pereda V."/>
            <person name="Salamov A."/>
            <person name="Shapiro H.J."/>
            <person name="Wuyts J."/>
            <person name="Blaudez D."/>
            <person name="Buee M."/>
            <person name="Brokstein P."/>
            <person name="Canbaeck B."/>
            <person name="Cohen D."/>
            <person name="Courty P.E."/>
            <person name="Coutinho P.M."/>
            <person name="Delaruelle C."/>
            <person name="Detter J.C."/>
            <person name="Deveau A."/>
            <person name="DiFazio S."/>
            <person name="Duplessis S."/>
            <person name="Fraissinet-Tachet L."/>
            <person name="Lucic E."/>
            <person name="Frey-Klett P."/>
            <person name="Fourrey C."/>
            <person name="Feussner I."/>
            <person name="Gay G."/>
            <person name="Grimwood J."/>
            <person name="Hoegger P.J."/>
            <person name="Jain P."/>
            <person name="Kilaru S."/>
            <person name="Labbe J."/>
            <person name="Lin Y.C."/>
            <person name="Legue V."/>
            <person name="Le Tacon F."/>
            <person name="Marmeisse R."/>
            <person name="Melayah D."/>
            <person name="Montanini B."/>
            <person name="Muratet M."/>
            <person name="Nehls U."/>
            <person name="Niculita-Hirzel H."/>
            <person name="Oudot-Le Secq M.P."/>
            <person name="Peter M."/>
            <person name="Quesneville H."/>
            <person name="Rajashekar B."/>
            <person name="Reich M."/>
            <person name="Rouhier N."/>
            <person name="Schmutz J."/>
            <person name="Yin T."/>
            <person name="Chalot M."/>
            <person name="Henrissat B."/>
            <person name="Kuees U."/>
            <person name="Lucas S."/>
            <person name="Van de Peer Y."/>
            <person name="Podila G.K."/>
            <person name="Polle A."/>
            <person name="Pukkila P.J."/>
            <person name="Richardson P.M."/>
            <person name="Rouze P."/>
            <person name="Sanders I.R."/>
            <person name="Stajich J.E."/>
            <person name="Tunlid A."/>
            <person name="Tuskan G."/>
            <person name="Grigoriev I.V."/>
        </authorList>
    </citation>
    <scope>NUCLEOTIDE SEQUENCE [LARGE SCALE GENOMIC DNA]</scope>
    <source>
        <strain evidence="3">S238N-H82 / ATCC MYA-4686</strain>
    </source>
</reference>
<sequence length="327" mass="36803">MSGELRPISRLNMGQTFGHWVMSDADRLHLSRGSRRWDSEDGLHLRCALPVALQASTETRNRTMDTSDSEDHLLPRRDPFPQQLSEAAKALPHFTTAYAQFREAANSVDLHVEAPEIMKRFVGDFQFGEDPKGVLFYDSFANIGVVQYTVVYYQGAASSKTGPLRRKLVARFIARVDTKKYKLPPIRLGRGQGEWANFSAATSPADVLRQDESDRLYIQFPCIAKEVYFATNKKSRIKGSGILIFRNITELKTDTSPSDDDTILAYYSPDKIVFFLKTTGEDEGSTALKEVGLFLPDLPLKDIGQPNVAQLPETTWLEYKEPEPSDT</sequence>
<dbReference type="EMBL" id="DS547099">
    <property type="protein sequence ID" value="EDR09288.1"/>
    <property type="molecule type" value="Genomic_DNA"/>
</dbReference>
<dbReference type="OrthoDB" id="2964870at2759"/>
<name>B0D6V2_LACBS</name>
<dbReference type="KEGG" id="lbc:LACBIDRAFT_325972"/>
<gene>
    <name evidence="2" type="ORF">LACBIDRAFT_325972</name>
</gene>
<dbReference type="AlphaFoldDB" id="B0D6V2"/>
<feature type="region of interest" description="Disordered" evidence="1">
    <location>
        <begin position="57"/>
        <end position="76"/>
    </location>
</feature>
<protein>
    <submittedName>
        <fullName evidence="2">Predicted protein</fullName>
    </submittedName>
</protein>
<evidence type="ECO:0000256" key="1">
    <source>
        <dbReference type="SAM" id="MobiDB-lite"/>
    </source>
</evidence>